<keyword evidence="1" id="KW-0472">Membrane</keyword>
<evidence type="ECO:0000313" key="3">
    <source>
        <dbReference type="EnsemblPlants" id="OB10G15630.1"/>
    </source>
</evidence>
<feature type="transmembrane region" description="Helical" evidence="1">
    <location>
        <begin position="137"/>
        <end position="154"/>
    </location>
</feature>
<dbReference type="KEGG" id="obr:102713496"/>
<dbReference type="OrthoDB" id="668728at2759"/>
<feature type="transmembrane region" description="Helical" evidence="1">
    <location>
        <begin position="447"/>
        <end position="469"/>
    </location>
</feature>
<evidence type="ECO:0000256" key="1">
    <source>
        <dbReference type="SAM" id="Phobius"/>
    </source>
</evidence>
<feature type="transmembrane region" description="Helical" evidence="1">
    <location>
        <begin position="84"/>
        <end position="105"/>
    </location>
</feature>
<keyword evidence="4" id="KW-1185">Reference proteome</keyword>
<feature type="transmembrane region" description="Helical" evidence="1">
    <location>
        <begin position="13"/>
        <end position="32"/>
    </location>
</feature>
<dbReference type="Gramene" id="OB10G15630.1">
    <property type="protein sequence ID" value="OB10G15630.1"/>
    <property type="gene ID" value="OB10G15630"/>
</dbReference>
<dbReference type="eggNOG" id="ENOG502R67Q">
    <property type="taxonomic scope" value="Eukaryota"/>
</dbReference>
<dbReference type="OMA" id="IVVMHIF"/>
<evidence type="ECO:0000313" key="4">
    <source>
        <dbReference type="Proteomes" id="UP000006038"/>
    </source>
</evidence>
<accession>J3N215</accession>
<reference evidence="3" key="2">
    <citation type="submission" date="2013-04" db="UniProtKB">
        <authorList>
            <consortium name="EnsemblPlants"/>
        </authorList>
    </citation>
    <scope>IDENTIFICATION</scope>
</reference>
<dbReference type="STRING" id="4533.J3N215"/>
<dbReference type="GeneID" id="102713496"/>
<dbReference type="Pfam" id="PF04578">
    <property type="entry name" value="DUF594"/>
    <property type="match status" value="1"/>
</dbReference>
<feature type="transmembrane region" description="Helical" evidence="1">
    <location>
        <begin position="44"/>
        <end position="64"/>
    </location>
</feature>
<dbReference type="AlphaFoldDB" id="J3N215"/>
<dbReference type="PANTHER" id="PTHR31325">
    <property type="entry name" value="OS01G0798800 PROTEIN-RELATED"/>
    <property type="match status" value="1"/>
</dbReference>
<feature type="transmembrane region" description="Helical" evidence="1">
    <location>
        <begin position="296"/>
        <end position="326"/>
    </location>
</feature>
<sequence>MNNLIKLYHDWEIQMLLLLSFAIQLFLFFAGGLRRRNINMLLRLSIWIAYLGADMIAVYALGYLSQHEDATIGRDTIRGTKPLAFFWAPFLLIHLGGQDTITAFAMEDNNLWLRHLLNLVLQVVLALYVFWKSIGRHSVGLLISGIFVFVAGIIKYGERTWSLKYGSFKNLESSTGDHCKHQFPELVDGDVCYSNTVCTGLRSMLDVLNFFSGRTLFIGSTVRFGREGLGTWQPDQVLKVLGIELGMMYDDLYTKAIMLRTRSGIILRSCSQIAALVAFMLFFTCNKRQYSKTDLAITYSLFVGGFILEICAVFRVIMSPWTWAWLKTRKYNRLARFSWSLFSSGPIGWPEKRPLWSNAMGQYNLSTWFEGSGQAKSCSQQVMNTVRKFATLVGVNKDKIFWLSKLLDVEYVNAGEVMNCLVRAASYFVREPYEFQKTREWPNLDPLLRYAQVFYIADFGFAIVFMHMVTELHLSKYPCSSDMEEDVAAEIDALVEVCQKLSQYMMHLLLSLPSLLPLNASAVATLDKWQADMSENDIMSELKELDPQPGKEVLEEIKEIWVRLIIYAAAKSKPEMHAAQLARGGEPLTFVWLQLAHYNCGDFGFSRIELTRDRSKHSIFYVLQLQESVMEGMGFPG</sequence>
<feature type="transmembrane region" description="Helical" evidence="1">
    <location>
        <begin position="112"/>
        <end position="131"/>
    </location>
</feature>
<organism evidence="3">
    <name type="scientific">Oryza brachyantha</name>
    <name type="common">malo sina</name>
    <dbReference type="NCBI Taxonomy" id="4533"/>
    <lineage>
        <taxon>Eukaryota</taxon>
        <taxon>Viridiplantae</taxon>
        <taxon>Streptophyta</taxon>
        <taxon>Embryophyta</taxon>
        <taxon>Tracheophyta</taxon>
        <taxon>Spermatophyta</taxon>
        <taxon>Magnoliopsida</taxon>
        <taxon>Liliopsida</taxon>
        <taxon>Poales</taxon>
        <taxon>Poaceae</taxon>
        <taxon>BOP clade</taxon>
        <taxon>Oryzoideae</taxon>
        <taxon>Oryzeae</taxon>
        <taxon>Oryzinae</taxon>
        <taxon>Oryza</taxon>
    </lineage>
</organism>
<dbReference type="Proteomes" id="UP000006038">
    <property type="component" value="Chromosome 10"/>
</dbReference>
<feature type="domain" description="DUF4220" evidence="2">
    <location>
        <begin position="47"/>
        <end position="365"/>
    </location>
</feature>
<dbReference type="InterPro" id="IPR025315">
    <property type="entry name" value="DUF4220"/>
</dbReference>
<name>J3N215_ORYBR</name>
<keyword evidence="1" id="KW-0812">Transmembrane</keyword>
<reference evidence="3" key="1">
    <citation type="journal article" date="2013" name="Nat. Commun.">
        <title>Whole-genome sequencing of Oryza brachyantha reveals mechanisms underlying Oryza genome evolution.</title>
        <authorList>
            <person name="Chen J."/>
            <person name="Huang Q."/>
            <person name="Gao D."/>
            <person name="Wang J."/>
            <person name="Lang Y."/>
            <person name="Liu T."/>
            <person name="Li B."/>
            <person name="Bai Z."/>
            <person name="Luis Goicoechea J."/>
            <person name="Liang C."/>
            <person name="Chen C."/>
            <person name="Zhang W."/>
            <person name="Sun S."/>
            <person name="Liao Y."/>
            <person name="Zhang X."/>
            <person name="Yang L."/>
            <person name="Song C."/>
            <person name="Wang M."/>
            <person name="Shi J."/>
            <person name="Liu G."/>
            <person name="Liu J."/>
            <person name="Zhou H."/>
            <person name="Zhou W."/>
            <person name="Yu Q."/>
            <person name="An N."/>
            <person name="Chen Y."/>
            <person name="Cai Q."/>
            <person name="Wang B."/>
            <person name="Liu B."/>
            <person name="Min J."/>
            <person name="Huang Y."/>
            <person name="Wu H."/>
            <person name="Li Z."/>
            <person name="Zhang Y."/>
            <person name="Yin Y."/>
            <person name="Song W."/>
            <person name="Jiang J."/>
            <person name="Jackson S.A."/>
            <person name="Wing R.A."/>
            <person name="Wang J."/>
            <person name="Chen M."/>
        </authorList>
    </citation>
    <scope>NUCLEOTIDE SEQUENCE [LARGE SCALE GENOMIC DNA]</scope>
    <source>
        <strain evidence="3">cv. IRGC 101232</strain>
    </source>
</reference>
<feature type="transmembrane region" description="Helical" evidence="1">
    <location>
        <begin position="265"/>
        <end position="284"/>
    </location>
</feature>
<proteinExistence type="predicted"/>
<dbReference type="EnsemblPlants" id="OB10G15630.1">
    <property type="protein sequence ID" value="OB10G15630.1"/>
    <property type="gene ID" value="OB10G15630"/>
</dbReference>
<dbReference type="Pfam" id="PF13968">
    <property type="entry name" value="DUF4220"/>
    <property type="match status" value="1"/>
</dbReference>
<evidence type="ECO:0000259" key="2">
    <source>
        <dbReference type="Pfam" id="PF13968"/>
    </source>
</evidence>
<dbReference type="InterPro" id="IPR007658">
    <property type="entry name" value="DUF594"/>
</dbReference>
<dbReference type="HOGENOM" id="CLU_009180_6_0_1"/>
<protein>
    <recommendedName>
        <fullName evidence="2">DUF4220 domain-containing protein</fullName>
    </recommendedName>
</protein>
<keyword evidence="1" id="KW-1133">Transmembrane helix</keyword>